<dbReference type="SUPFAM" id="SSF51120">
    <property type="entry name" value="beta-Roll"/>
    <property type="match status" value="1"/>
</dbReference>
<evidence type="ECO:0008006" key="3">
    <source>
        <dbReference type="Google" id="ProtNLM"/>
    </source>
</evidence>
<dbReference type="InterPro" id="IPR011049">
    <property type="entry name" value="Serralysin-like_metalloprot_C"/>
</dbReference>
<dbReference type="Gene3D" id="2.150.10.10">
    <property type="entry name" value="Serralysin-like metalloprotease, C-terminal"/>
    <property type="match status" value="1"/>
</dbReference>
<accession>A0ABV3T3K6</accession>
<protein>
    <recommendedName>
        <fullName evidence="3">Alkaline phosphatase</fullName>
    </recommendedName>
</protein>
<evidence type="ECO:0000313" key="2">
    <source>
        <dbReference type="Proteomes" id="UP001556637"/>
    </source>
</evidence>
<dbReference type="RefSeq" id="WP_367982604.1">
    <property type="nucleotide sequence ID" value="NZ_JBAKFF010000001.1"/>
</dbReference>
<reference evidence="1 2" key="1">
    <citation type="submission" date="2024-02" db="EMBL/GenBank/DDBJ databases">
        <title>New especies of Spiribacter isolated from saline water.</title>
        <authorList>
            <person name="Leon M.J."/>
            <person name="De La Haba R."/>
            <person name="Sanchez-Porro C."/>
            <person name="Ventosa A."/>
        </authorList>
    </citation>
    <scope>NUCLEOTIDE SEQUENCE [LARGE SCALE GENOMIC DNA]</scope>
    <source>
        <strain evidence="2">ag22IC4-189</strain>
    </source>
</reference>
<gene>
    <name evidence="1" type="ORF">V6X30_00035</name>
</gene>
<keyword evidence="2" id="KW-1185">Reference proteome</keyword>
<organism evidence="1 2">
    <name type="scientific">Spiribacter insolitus</name>
    <dbReference type="NCBI Taxonomy" id="3122417"/>
    <lineage>
        <taxon>Bacteria</taxon>
        <taxon>Pseudomonadati</taxon>
        <taxon>Pseudomonadota</taxon>
        <taxon>Gammaproteobacteria</taxon>
        <taxon>Chromatiales</taxon>
        <taxon>Ectothiorhodospiraceae</taxon>
        <taxon>Spiribacter</taxon>
    </lineage>
</organism>
<sequence>MHDFKRLGTVANHTGGAGADSLTGGTGDDDFVIGDGDTGITVATADTIADFGTGANELGLGTAGDATAGTGNYVEAVAAVQDFAAALTAANTALSTLSDTTNSNTEIYAFEFDANNGYLFEDTDVDGAADQVVVLTGINDTGIEAADIIA</sequence>
<proteinExistence type="predicted"/>
<name>A0ABV3T3K6_9GAMM</name>
<dbReference type="EMBL" id="JBAKFF010000001">
    <property type="protein sequence ID" value="MEX0429792.1"/>
    <property type="molecule type" value="Genomic_DNA"/>
</dbReference>
<comment type="caution">
    <text evidence="1">The sequence shown here is derived from an EMBL/GenBank/DDBJ whole genome shotgun (WGS) entry which is preliminary data.</text>
</comment>
<dbReference type="Proteomes" id="UP001556637">
    <property type="component" value="Unassembled WGS sequence"/>
</dbReference>
<evidence type="ECO:0000313" key="1">
    <source>
        <dbReference type="EMBL" id="MEX0429792.1"/>
    </source>
</evidence>